<sequence>MHDCMTSGFFRAFVSCLLRPRDCTSYEQSAIVELAGLGEDDSNSIVFTVFYDTRTKNTSPAYIIDKESYASYKSVKFTSIATAGNCYVITGDSKGTVRLYDNIAGAKVVAEKKASMTLKKEGDDTPVRDVAVNYGAGKILWTTDKSMYAACLQEEHWHNGWAAKKVNGEKLSKPHIVCLTTDKNLGEVRSAARFDASSAYNGVDVDQKDEKLVFGHYGESGVTWTLDGITEAARKEKETLIGRTKGLGTAITDHQPVYNPVKATDLVGNPQIVKTWS</sequence>
<name>A0A7S3G3I6_9EUKA</name>
<accession>A0A7S3G3I6</accession>
<protein>
    <submittedName>
        <fullName evidence="1">Uncharacterized protein</fullName>
    </submittedName>
</protein>
<organism evidence="1">
    <name type="scientific">Palpitomonas bilix</name>
    <dbReference type="NCBI Taxonomy" id="652834"/>
    <lineage>
        <taxon>Eukaryota</taxon>
        <taxon>Eukaryota incertae sedis</taxon>
    </lineage>
</organism>
<gene>
    <name evidence="1" type="ORF">PBIL07802_LOCUS11536</name>
</gene>
<proteinExistence type="predicted"/>
<evidence type="ECO:0000313" key="1">
    <source>
        <dbReference type="EMBL" id="CAE0249337.1"/>
    </source>
</evidence>
<dbReference type="SUPFAM" id="SSF50978">
    <property type="entry name" value="WD40 repeat-like"/>
    <property type="match status" value="1"/>
</dbReference>
<dbReference type="EMBL" id="HBIB01017786">
    <property type="protein sequence ID" value="CAE0249337.1"/>
    <property type="molecule type" value="Transcribed_RNA"/>
</dbReference>
<reference evidence="1" key="1">
    <citation type="submission" date="2021-01" db="EMBL/GenBank/DDBJ databases">
        <authorList>
            <person name="Corre E."/>
            <person name="Pelletier E."/>
            <person name="Niang G."/>
            <person name="Scheremetjew M."/>
            <person name="Finn R."/>
            <person name="Kale V."/>
            <person name="Holt S."/>
            <person name="Cochrane G."/>
            <person name="Meng A."/>
            <person name="Brown T."/>
            <person name="Cohen L."/>
        </authorList>
    </citation>
    <scope>NUCLEOTIDE SEQUENCE</scope>
    <source>
        <strain evidence="1">NIES-2562</strain>
    </source>
</reference>
<dbReference type="AlphaFoldDB" id="A0A7S3G3I6"/>
<dbReference type="InterPro" id="IPR036322">
    <property type="entry name" value="WD40_repeat_dom_sf"/>
</dbReference>